<sequence length="215" mass="23730">MSMASSSIDAILSSLHLSDAKEVVGEVQGTEGDVAVHKVLEKLNLNGNPIVKPVLEPLVTSMAGMVTESFPDHDNSATLALQPLQDLVDAESLGKQYCLSVLSSNTLEVTSGDSQGFYDWLEWSNKHRSWQLLRQLSSVSSLPWAIVGDFNEILTNDEKVGGNNRLDSFMQAFRATLDDSGLFNMDFLGYPYTWDNGLFARCHMCCCGLFELVWI</sequence>
<protein>
    <recommendedName>
        <fullName evidence="3">Endonuclease/exonuclease/phosphatase domain-containing protein</fullName>
    </recommendedName>
</protein>
<evidence type="ECO:0000313" key="2">
    <source>
        <dbReference type="Proteomes" id="UP000467840"/>
    </source>
</evidence>
<organism evidence="1 2">
    <name type="scientific">Hevea brasiliensis</name>
    <name type="common">Para rubber tree</name>
    <name type="synonym">Siphonia brasiliensis</name>
    <dbReference type="NCBI Taxonomy" id="3981"/>
    <lineage>
        <taxon>Eukaryota</taxon>
        <taxon>Viridiplantae</taxon>
        <taxon>Streptophyta</taxon>
        <taxon>Embryophyta</taxon>
        <taxon>Tracheophyta</taxon>
        <taxon>Spermatophyta</taxon>
        <taxon>Magnoliopsida</taxon>
        <taxon>eudicotyledons</taxon>
        <taxon>Gunneridae</taxon>
        <taxon>Pentapetalae</taxon>
        <taxon>rosids</taxon>
        <taxon>fabids</taxon>
        <taxon>Malpighiales</taxon>
        <taxon>Euphorbiaceae</taxon>
        <taxon>Crotonoideae</taxon>
        <taxon>Micrandreae</taxon>
        <taxon>Hevea</taxon>
    </lineage>
</organism>
<evidence type="ECO:0008006" key="3">
    <source>
        <dbReference type="Google" id="ProtNLM"/>
    </source>
</evidence>
<dbReference type="SUPFAM" id="SSF56219">
    <property type="entry name" value="DNase I-like"/>
    <property type="match status" value="1"/>
</dbReference>
<dbReference type="AlphaFoldDB" id="A0A6A6MVH0"/>
<dbReference type="Proteomes" id="UP000467840">
    <property type="component" value="Chromosome 15"/>
</dbReference>
<comment type="caution">
    <text evidence="1">The sequence shown here is derived from an EMBL/GenBank/DDBJ whole genome shotgun (WGS) entry which is preliminary data.</text>
</comment>
<dbReference type="EMBL" id="JAAGAX010000005">
    <property type="protein sequence ID" value="KAF2316378.1"/>
    <property type="molecule type" value="Genomic_DNA"/>
</dbReference>
<reference evidence="1 2" key="1">
    <citation type="journal article" date="2020" name="Mol. Plant">
        <title>The Chromosome-Based Rubber Tree Genome Provides New Insights into Spurge Genome Evolution and Rubber Biosynthesis.</title>
        <authorList>
            <person name="Liu J."/>
            <person name="Shi C."/>
            <person name="Shi C.C."/>
            <person name="Li W."/>
            <person name="Zhang Q.J."/>
            <person name="Zhang Y."/>
            <person name="Li K."/>
            <person name="Lu H.F."/>
            <person name="Shi C."/>
            <person name="Zhu S.T."/>
            <person name="Xiao Z.Y."/>
            <person name="Nan H."/>
            <person name="Yue Y."/>
            <person name="Zhu X.G."/>
            <person name="Wu Y."/>
            <person name="Hong X.N."/>
            <person name="Fan G.Y."/>
            <person name="Tong Y."/>
            <person name="Zhang D."/>
            <person name="Mao C.L."/>
            <person name="Liu Y.L."/>
            <person name="Hao S.J."/>
            <person name="Liu W.Q."/>
            <person name="Lv M.Q."/>
            <person name="Zhang H.B."/>
            <person name="Liu Y."/>
            <person name="Hu-Tang G.R."/>
            <person name="Wang J.P."/>
            <person name="Wang J.H."/>
            <person name="Sun Y.H."/>
            <person name="Ni S.B."/>
            <person name="Chen W.B."/>
            <person name="Zhang X.C."/>
            <person name="Jiao Y.N."/>
            <person name="Eichler E.E."/>
            <person name="Li G.H."/>
            <person name="Liu X."/>
            <person name="Gao L.Z."/>
        </authorList>
    </citation>
    <scope>NUCLEOTIDE SEQUENCE [LARGE SCALE GENOMIC DNA]</scope>
    <source>
        <strain evidence="2">cv. GT1</strain>
        <tissue evidence="1">Leaf</tissue>
    </source>
</reference>
<accession>A0A6A6MVH0</accession>
<gene>
    <name evidence="1" type="ORF">GH714_041719</name>
</gene>
<name>A0A6A6MVH0_HEVBR</name>
<evidence type="ECO:0000313" key="1">
    <source>
        <dbReference type="EMBL" id="KAF2316378.1"/>
    </source>
</evidence>
<keyword evidence="2" id="KW-1185">Reference proteome</keyword>
<dbReference type="InterPro" id="IPR036691">
    <property type="entry name" value="Endo/exonu/phosph_ase_sf"/>
</dbReference>
<proteinExistence type="predicted"/>